<name>A0A0C4E9R8_MAGP6</name>
<reference evidence="3" key="5">
    <citation type="submission" date="2015-06" db="UniProtKB">
        <authorList>
            <consortium name="EnsemblFungi"/>
        </authorList>
    </citation>
    <scope>IDENTIFICATION</scope>
    <source>
        <strain evidence="3">ATCC 64411</strain>
    </source>
</reference>
<reference evidence="2" key="1">
    <citation type="submission" date="2010-05" db="EMBL/GenBank/DDBJ databases">
        <title>The Genome Sequence of Magnaporthe poae strain ATCC 64411.</title>
        <authorList>
            <consortium name="The Broad Institute Genome Sequencing Platform"/>
            <consortium name="Broad Institute Genome Sequencing Center for Infectious Disease"/>
            <person name="Ma L.-J."/>
            <person name="Dead R."/>
            <person name="Young S."/>
            <person name="Zeng Q."/>
            <person name="Koehrsen M."/>
            <person name="Alvarado L."/>
            <person name="Berlin A."/>
            <person name="Chapman S.B."/>
            <person name="Chen Z."/>
            <person name="Freedman E."/>
            <person name="Gellesch M."/>
            <person name="Goldberg J."/>
            <person name="Griggs A."/>
            <person name="Gujja S."/>
            <person name="Heilman E.R."/>
            <person name="Heiman D."/>
            <person name="Hepburn T."/>
            <person name="Howarth C."/>
            <person name="Jen D."/>
            <person name="Larson L."/>
            <person name="Mehta T."/>
            <person name="Neiman D."/>
            <person name="Pearson M."/>
            <person name="Roberts A."/>
            <person name="Saif S."/>
            <person name="Shea T."/>
            <person name="Shenoy N."/>
            <person name="Sisk P."/>
            <person name="Stolte C."/>
            <person name="Sykes S."/>
            <person name="Walk T."/>
            <person name="White J."/>
            <person name="Yandava C."/>
            <person name="Haas B."/>
            <person name="Nusbaum C."/>
            <person name="Birren B."/>
        </authorList>
    </citation>
    <scope>NUCLEOTIDE SEQUENCE</scope>
    <source>
        <strain evidence="2">ATCC 64411</strain>
    </source>
</reference>
<keyword evidence="4" id="KW-1185">Reference proteome</keyword>
<dbReference type="OrthoDB" id="3262926at2759"/>
<dbReference type="eggNOG" id="ENOG502SP8N">
    <property type="taxonomic scope" value="Eukaryota"/>
</dbReference>
<dbReference type="InterPro" id="IPR045038">
    <property type="entry name" value="AIG2-like"/>
</dbReference>
<evidence type="ECO:0000313" key="4">
    <source>
        <dbReference type="Proteomes" id="UP000011715"/>
    </source>
</evidence>
<accession>A0A0C4E9R8</accession>
<protein>
    <submittedName>
        <fullName evidence="2 3">Uncharacterized protein</fullName>
    </submittedName>
</protein>
<dbReference type="SUPFAM" id="SSF110857">
    <property type="entry name" value="Gamma-glutamyl cyclotransferase-like"/>
    <property type="match status" value="1"/>
</dbReference>
<reference evidence="4" key="2">
    <citation type="submission" date="2010-05" db="EMBL/GenBank/DDBJ databases">
        <title>The genome sequence of Magnaporthe poae strain ATCC 64411.</title>
        <authorList>
            <person name="Ma L.-J."/>
            <person name="Dead R."/>
            <person name="Young S."/>
            <person name="Zeng Q."/>
            <person name="Koehrsen M."/>
            <person name="Alvarado L."/>
            <person name="Berlin A."/>
            <person name="Chapman S.B."/>
            <person name="Chen Z."/>
            <person name="Freedman E."/>
            <person name="Gellesch M."/>
            <person name="Goldberg J."/>
            <person name="Griggs A."/>
            <person name="Gujja S."/>
            <person name="Heilman E.R."/>
            <person name="Heiman D."/>
            <person name="Hepburn T."/>
            <person name="Howarth C."/>
            <person name="Jen D."/>
            <person name="Larson L."/>
            <person name="Mehta T."/>
            <person name="Neiman D."/>
            <person name="Pearson M."/>
            <person name="Roberts A."/>
            <person name="Saif S."/>
            <person name="Shea T."/>
            <person name="Shenoy N."/>
            <person name="Sisk P."/>
            <person name="Stolte C."/>
            <person name="Sykes S."/>
            <person name="Walk T."/>
            <person name="White J."/>
            <person name="Yandava C."/>
            <person name="Haas B."/>
            <person name="Nusbaum C."/>
            <person name="Birren B."/>
        </authorList>
    </citation>
    <scope>NUCLEOTIDE SEQUENCE [LARGE SCALE GENOMIC DNA]</scope>
    <source>
        <strain evidence="4">ATCC 64411 / 73-15</strain>
    </source>
</reference>
<gene>
    <name evidence="2" type="ORF">MAPG_09366</name>
</gene>
<dbReference type="Gene3D" id="3.10.490.10">
    <property type="entry name" value="Gamma-glutamyl cyclotransferase-like"/>
    <property type="match status" value="1"/>
</dbReference>
<dbReference type="EMBL" id="GL876976">
    <property type="protein sequence ID" value="KLU90841.1"/>
    <property type="molecule type" value="Genomic_DNA"/>
</dbReference>
<reference evidence="2" key="3">
    <citation type="submission" date="2011-03" db="EMBL/GenBank/DDBJ databases">
        <title>Annotation of Magnaporthe poae ATCC 64411.</title>
        <authorList>
            <person name="Ma L.-J."/>
            <person name="Dead R."/>
            <person name="Young S.K."/>
            <person name="Zeng Q."/>
            <person name="Gargeya S."/>
            <person name="Fitzgerald M."/>
            <person name="Haas B."/>
            <person name="Abouelleil A."/>
            <person name="Alvarado L."/>
            <person name="Arachchi H.M."/>
            <person name="Berlin A."/>
            <person name="Brown A."/>
            <person name="Chapman S.B."/>
            <person name="Chen Z."/>
            <person name="Dunbar C."/>
            <person name="Freedman E."/>
            <person name="Gearin G."/>
            <person name="Gellesch M."/>
            <person name="Goldberg J."/>
            <person name="Griggs A."/>
            <person name="Gujja S."/>
            <person name="Heiman D."/>
            <person name="Howarth C."/>
            <person name="Larson L."/>
            <person name="Lui A."/>
            <person name="MacDonald P.J.P."/>
            <person name="Mehta T."/>
            <person name="Montmayeur A."/>
            <person name="Murphy C."/>
            <person name="Neiman D."/>
            <person name="Pearson M."/>
            <person name="Priest M."/>
            <person name="Roberts A."/>
            <person name="Saif S."/>
            <person name="Shea T."/>
            <person name="Shenoy N."/>
            <person name="Sisk P."/>
            <person name="Stolte C."/>
            <person name="Sykes S."/>
            <person name="Yandava C."/>
            <person name="Wortman J."/>
            <person name="Nusbaum C."/>
            <person name="Birren B."/>
        </authorList>
    </citation>
    <scope>NUCLEOTIDE SEQUENCE</scope>
    <source>
        <strain evidence="2">ATCC 64411</strain>
    </source>
</reference>
<proteinExistence type="inferred from homology"/>
<dbReference type="VEuPathDB" id="FungiDB:MAPG_09366"/>
<dbReference type="OMA" id="NQYPVWY"/>
<dbReference type="EnsemblFungi" id="MAPG_09366T0">
    <property type="protein sequence ID" value="MAPG_09366T0"/>
    <property type="gene ID" value="MAPG_09366"/>
</dbReference>
<sequence length="342" mass="37969">MDPSLLAACEALATNVLDDETNISDEDIVQWRRLFSLSHADARAAIQDWRSDLGRTTMSSESWESLQHLWPGHSKESYDYAMATGKLKASAARPNTSASGEAEGRYLLRLEPGFLDARKIQEICRLDNAPVLFSSSNDDDTSTEFCIVDARCKAMLLRHVGSHLLLFIRHSEAEKVLLPFCRYRTLGVPDCTMPQFRLPDDNDDEDDGLPRRPAQDEYPVWYFSYGRLAMPEVLGRVLHLRPDGDDGRVGGRDLYSAEAEGGKLATWGGGKYNALVHAGEPDTKVAGAAYRVKSQEEEAALRAYETDRYVVARCRIRFVGDGVSTSAAVVPGLTFLFRGVVD</sequence>
<evidence type="ECO:0000313" key="3">
    <source>
        <dbReference type="EnsemblFungi" id="MAPG_09366T0"/>
    </source>
</evidence>
<evidence type="ECO:0000313" key="2">
    <source>
        <dbReference type="EMBL" id="KLU90841.1"/>
    </source>
</evidence>
<dbReference type="PANTHER" id="PTHR31544:SF4">
    <property type="entry name" value="GAMMA-GLUTAMYLCYCLOTRANSFERASE-RELATED"/>
    <property type="match status" value="1"/>
</dbReference>
<reference evidence="3" key="4">
    <citation type="journal article" date="2015" name="G3 (Bethesda)">
        <title>Genome sequences of three phytopathogenic species of the Magnaporthaceae family of fungi.</title>
        <authorList>
            <person name="Okagaki L.H."/>
            <person name="Nunes C.C."/>
            <person name="Sailsbery J."/>
            <person name="Clay B."/>
            <person name="Brown D."/>
            <person name="John T."/>
            <person name="Oh Y."/>
            <person name="Young N."/>
            <person name="Fitzgerald M."/>
            <person name="Haas B.J."/>
            <person name="Zeng Q."/>
            <person name="Young S."/>
            <person name="Adiconis X."/>
            <person name="Fan L."/>
            <person name="Levin J.Z."/>
            <person name="Mitchell T.K."/>
            <person name="Okubara P.A."/>
            <person name="Farman M.L."/>
            <person name="Kohn L.M."/>
            <person name="Birren B."/>
            <person name="Ma L.-J."/>
            <person name="Dean R.A."/>
        </authorList>
    </citation>
    <scope>NUCLEOTIDE SEQUENCE</scope>
    <source>
        <strain evidence="3">ATCC 64411 / 73-15</strain>
    </source>
</reference>
<organism evidence="3 4">
    <name type="scientific">Magnaporthiopsis poae (strain ATCC 64411 / 73-15)</name>
    <name type="common">Kentucky bluegrass fungus</name>
    <name type="synonym">Magnaporthe poae</name>
    <dbReference type="NCBI Taxonomy" id="644358"/>
    <lineage>
        <taxon>Eukaryota</taxon>
        <taxon>Fungi</taxon>
        <taxon>Dikarya</taxon>
        <taxon>Ascomycota</taxon>
        <taxon>Pezizomycotina</taxon>
        <taxon>Sordariomycetes</taxon>
        <taxon>Sordariomycetidae</taxon>
        <taxon>Magnaporthales</taxon>
        <taxon>Magnaporthaceae</taxon>
        <taxon>Magnaporthiopsis</taxon>
    </lineage>
</organism>
<dbReference type="Proteomes" id="UP000011715">
    <property type="component" value="Unassembled WGS sequence"/>
</dbReference>
<dbReference type="InterPro" id="IPR036568">
    <property type="entry name" value="GGCT-like_sf"/>
</dbReference>
<dbReference type="PANTHER" id="PTHR31544">
    <property type="entry name" value="AIG2-LIKE PROTEIN D"/>
    <property type="match status" value="1"/>
</dbReference>
<dbReference type="EMBL" id="ADBL01002393">
    <property type="status" value="NOT_ANNOTATED_CDS"/>
    <property type="molecule type" value="Genomic_DNA"/>
</dbReference>
<evidence type="ECO:0000256" key="1">
    <source>
        <dbReference type="ARBA" id="ARBA00008861"/>
    </source>
</evidence>
<dbReference type="AlphaFoldDB" id="A0A0C4E9R8"/>
<comment type="similarity">
    <text evidence="1">Belongs to the gamma-glutamylcyclotransferase family.</text>
</comment>